<evidence type="ECO:0000313" key="2">
    <source>
        <dbReference type="Proteomes" id="UP000078386"/>
    </source>
</evidence>
<keyword evidence="1" id="KW-0449">Lipoprotein</keyword>
<dbReference type="AlphaFoldDB" id="A0A1B7K6P5"/>
<reference evidence="1 2" key="1">
    <citation type="submission" date="2016-04" db="EMBL/GenBank/DDBJ databases">
        <title>ATOL: Assembling a taxonomically balanced genome-scale reconstruction of the evolutionary history of the Enterobacteriaceae.</title>
        <authorList>
            <person name="Plunkett G.III."/>
            <person name="Neeno-Eckwall E.C."/>
            <person name="Glasner J.D."/>
            <person name="Perna N.T."/>
        </authorList>
    </citation>
    <scope>NUCLEOTIDE SEQUENCE [LARGE SCALE GENOMIC DNA]</scope>
    <source>
        <strain evidence="1 2">ATCC 51603</strain>
    </source>
</reference>
<keyword evidence="2" id="KW-1185">Reference proteome</keyword>
<dbReference type="RefSeq" id="WP_157093510.1">
    <property type="nucleotide sequence ID" value="NZ_LXEU01000015.1"/>
</dbReference>
<organism evidence="1 2">
    <name type="scientific">Kluyvera georgiana ATCC 51603</name>
    <dbReference type="NCBI Taxonomy" id="1354264"/>
    <lineage>
        <taxon>Bacteria</taxon>
        <taxon>Pseudomonadati</taxon>
        <taxon>Pseudomonadota</taxon>
        <taxon>Gammaproteobacteria</taxon>
        <taxon>Enterobacterales</taxon>
        <taxon>Enterobacteriaceae</taxon>
        <taxon>Kluyvera</taxon>
    </lineage>
</organism>
<comment type="caution">
    <text evidence="1">The sequence shown here is derived from an EMBL/GenBank/DDBJ whole genome shotgun (WGS) entry which is preliminary data.</text>
</comment>
<name>A0A1B7K6P5_9ENTR</name>
<evidence type="ECO:0000313" key="1">
    <source>
        <dbReference type="EMBL" id="OAT55826.1"/>
    </source>
</evidence>
<accession>A0A1B7K6P5</accession>
<sequence length="184" mass="20513">MIKIRVFTLISLAVAFTLTGCNESDIDKITLIGKDKSTLESQYSALFEKRTPDIEAFALFDKMAPEGKEPHTTGGLIDGKVESSMTTNVGKHTFMQLDEMLSKEYGKPVATKDQVFDVSSLNGLDCAKTMSCAAGKYYEVFRGKERLIMMINGTGFMNTEEGVTILTFTDKHLKTVRLEEDKRK</sequence>
<dbReference type="Proteomes" id="UP000078386">
    <property type="component" value="Unassembled WGS sequence"/>
</dbReference>
<dbReference type="PROSITE" id="PS51257">
    <property type="entry name" value="PROKAR_LIPOPROTEIN"/>
    <property type="match status" value="1"/>
</dbReference>
<gene>
    <name evidence="1" type="ORF">M989_00848</name>
</gene>
<protein>
    <submittedName>
        <fullName evidence="1">Putative lipoprotein</fullName>
    </submittedName>
</protein>
<proteinExistence type="predicted"/>
<dbReference type="EMBL" id="LXEU01000015">
    <property type="protein sequence ID" value="OAT55826.1"/>
    <property type="molecule type" value="Genomic_DNA"/>
</dbReference>
<dbReference type="PATRIC" id="fig|1354264.4.peg.882"/>